<name>A0A642V0I6_9ASCO</name>
<reference evidence="1" key="1">
    <citation type="journal article" date="2019" name="G3 (Bethesda)">
        <title>Genome Assemblies of Two Rare Opportunistic Yeast Pathogens: Diutina rugosa (syn. Candida rugosa) and Trichomonascus ciferrii (syn. Candida ciferrii).</title>
        <authorList>
            <person name="Mixao V."/>
            <person name="Saus E."/>
            <person name="Hansen A.P."/>
            <person name="Lass-Florl C."/>
            <person name="Gabaldon T."/>
        </authorList>
    </citation>
    <scope>NUCLEOTIDE SEQUENCE</scope>
    <source>
        <strain evidence="1">CBS 4856</strain>
    </source>
</reference>
<gene>
    <name evidence="1" type="ORF">TRICI_004637</name>
</gene>
<comment type="caution">
    <text evidence="1">The sequence shown here is derived from an EMBL/GenBank/DDBJ whole genome shotgun (WGS) entry which is preliminary data.</text>
</comment>
<dbReference type="AlphaFoldDB" id="A0A642V0I6"/>
<dbReference type="VEuPathDB" id="FungiDB:TRICI_004637"/>
<evidence type="ECO:0000313" key="2">
    <source>
        <dbReference type="Proteomes" id="UP000761534"/>
    </source>
</evidence>
<organism evidence="1 2">
    <name type="scientific">Trichomonascus ciferrii</name>
    <dbReference type="NCBI Taxonomy" id="44093"/>
    <lineage>
        <taxon>Eukaryota</taxon>
        <taxon>Fungi</taxon>
        <taxon>Dikarya</taxon>
        <taxon>Ascomycota</taxon>
        <taxon>Saccharomycotina</taxon>
        <taxon>Dipodascomycetes</taxon>
        <taxon>Dipodascales</taxon>
        <taxon>Trichomonascaceae</taxon>
        <taxon>Trichomonascus</taxon>
        <taxon>Trichomonascus ciferrii complex</taxon>
    </lineage>
</organism>
<accession>A0A642V0I6</accession>
<proteinExistence type="predicted"/>
<sequence length="338" mass="38392">MPFASSHGNLVKVRLNNELDHKEGGILALKQLTSKLENTHIDVDDQYNVVRNKFKQLVEIVATSPPNMTFGADICMNGAIGDFFIPDKVTRLNIWYFHSIRDFPQFSPASRCQVHLEILRGDADKVLGLFHNARQNSRNLSLVGVKLEDILLTHPLMSRLKSLELESLKLKQSLPSPPIPLTKGRGCKSMKELETTNFEEFSYFTSPSLRDACFDFIDIWSEQGNFSGLQELKKVLERSPSLTRVDILPSVSSQYRIASDDPTKYWSEFFYCFSHLKDLESLIIIARTISFTPFRSDRVGGALSFLAKTLPHLVMLRIFDSDGNIYRLEDGGLKLEDL</sequence>
<dbReference type="EMBL" id="SWFS01000349">
    <property type="protein sequence ID" value="KAA8909133.1"/>
    <property type="molecule type" value="Genomic_DNA"/>
</dbReference>
<evidence type="ECO:0000313" key="1">
    <source>
        <dbReference type="EMBL" id="KAA8909133.1"/>
    </source>
</evidence>
<protein>
    <submittedName>
        <fullName evidence="1">Uncharacterized protein</fullName>
    </submittedName>
</protein>
<keyword evidence="2" id="KW-1185">Reference proteome</keyword>
<dbReference type="Proteomes" id="UP000761534">
    <property type="component" value="Unassembled WGS sequence"/>
</dbReference>